<organism evidence="2 3">
    <name type="scientific">Polarella glacialis</name>
    <name type="common">Dinoflagellate</name>
    <dbReference type="NCBI Taxonomy" id="89957"/>
    <lineage>
        <taxon>Eukaryota</taxon>
        <taxon>Sar</taxon>
        <taxon>Alveolata</taxon>
        <taxon>Dinophyceae</taxon>
        <taxon>Suessiales</taxon>
        <taxon>Suessiaceae</taxon>
        <taxon>Polarella</taxon>
    </lineage>
</organism>
<protein>
    <submittedName>
        <fullName evidence="2">Uncharacterized protein</fullName>
    </submittedName>
</protein>
<proteinExistence type="predicted"/>
<feature type="compositionally biased region" description="Polar residues" evidence="1">
    <location>
        <begin position="24"/>
        <end position="35"/>
    </location>
</feature>
<dbReference type="AlphaFoldDB" id="A0A813KYK8"/>
<dbReference type="EMBL" id="CAJNNW010032961">
    <property type="protein sequence ID" value="CAE8716411.1"/>
    <property type="molecule type" value="Genomic_DNA"/>
</dbReference>
<feature type="region of interest" description="Disordered" evidence="1">
    <location>
        <begin position="17"/>
        <end position="50"/>
    </location>
</feature>
<gene>
    <name evidence="2" type="ORF">PGLA2088_LOCUS39045</name>
</gene>
<accession>A0A813KYK8</accession>
<evidence type="ECO:0000313" key="2">
    <source>
        <dbReference type="EMBL" id="CAE8716411.1"/>
    </source>
</evidence>
<evidence type="ECO:0000313" key="3">
    <source>
        <dbReference type="Proteomes" id="UP000626109"/>
    </source>
</evidence>
<name>A0A813KYK8_POLGL</name>
<reference evidence="2" key="1">
    <citation type="submission" date="2021-02" db="EMBL/GenBank/DDBJ databases">
        <authorList>
            <person name="Dougan E. K."/>
            <person name="Rhodes N."/>
            <person name="Thang M."/>
            <person name="Chan C."/>
        </authorList>
    </citation>
    <scope>NUCLEOTIDE SEQUENCE</scope>
</reference>
<sequence>DARLRARLRRGILGGLRATGCRPQDTSLDPASSQAHRPLQVTGGSPPDAPTLVELAAAALWLSREAPSSLPSPLPDEVAAACSQLAISARRVQATASTWGQTTVPPPAT</sequence>
<evidence type="ECO:0000256" key="1">
    <source>
        <dbReference type="SAM" id="MobiDB-lite"/>
    </source>
</evidence>
<comment type="caution">
    <text evidence="2">The sequence shown here is derived from an EMBL/GenBank/DDBJ whole genome shotgun (WGS) entry which is preliminary data.</text>
</comment>
<dbReference type="Proteomes" id="UP000626109">
    <property type="component" value="Unassembled WGS sequence"/>
</dbReference>
<feature type="non-terminal residue" evidence="2">
    <location>
        <position position="109"/>
    </location>
</feature>